<protein>
    <submittedName>
        <fullName evidence="1">Deoxyuridine 5-triphosphate nucleotidohydrolase</fullName>
    </submittedName>
</protein>
<dbReference type="Pfam" id="PF08761">
    <property type="entry name" value="dUTPase_2"/>
    <property type="match status" value="1"/>
</dbReference>
<name>A0A2P2BRG3_9FIRM</name>
<dbReference type="RefSeq" id="WP_166505445.1">
    <property type="nucleotide sequence ID" value="NZ_LN650648.1"/>
</dbReference>
<dbReference type="Proteomes" id="UP000245695">
    <property type="component" value="Chromosome 1"/>
</dbReference>
<gene>
    <name evidence="1" type="ORF">FRIFI_1416</name>
</gene>
<keyword evidence="1" id="KW-0378">Hydrolase</keyword>
<sequence>MIIDLSYVKKEQEKFLEHLSKVKGYNYQKDSFCVPYWLILALQSELGEILQASMVHKWWSDEKVNKDHLIEECADFLAHLGNVSNILNVDMIFENLEIQTTAPDTTFNKLAYRITTLSGSKNQARNQLINYLVPLFLELVYSLGFNIEQLECAYEHKMQKNYERF</sequence>
<dbReference type="InterPro" id="IPR014871">
    <property type="entry name" value="dUTPase/dCTP_pyrophosphatase"/>
</dbReference>
<organism evidence="1 2">
    <name type="scientific">Romboutsia hominis</name>
    <dbReference type="NCBI Taxonomy" id="1507512"/>
    <lineage>
        <taxon>Bacteria</taxon>
        <taxon>Bacillati</taxon>
        <taxon>Bacillota</taxon>
        <taxon>Clostridia</taxon>
        <taxon>Peptostreptococcales</taxon>
        <taxon>Peptostreptococcaceae</taxon>
        <taxon>Romboutsia</taxon>
    </lineage>
</organism>
<dbReference type="GO" id="GO:0016787">
    <property type="term" value="F:hydrolase activity"/>
    <property type="evidence" value="ECO:0007669"/>
    <property type="project" value="UniProtKB-KW"/>
</dbReference>
<reference evidence="1 2" key="1">
    <citation type="submission" date="2014-09" db="EMBL/GenBank/DDBJ databases">
        <authorList>
            <person name="Hornung B.V."/>
        </authorList>
    </citation>
    <scope>NUCLEOTIDE SEQUENCE [LARGE SCALE GENOMIC DNA]</scope>
    <source>
        <strain evidence="1 2">FRIFI</strain>
    </source>
</reference>
<evidence type="ECO:0000313" key="1">
    <source>
        <dbReference type="EMBL" id="CEI72951.1"/>
    </source>
</evidence>
<proteinExistence type="predicted"/>
<keyword evidence="2" id="KW-1185">Reference proteome</keyword>
<evidence type="ECO:0000313" key="2">
    <source>
        <dbReference type="Proteomes" id="UP000245695"/>
    </source>
</evidence>
<dbReference type="Gene3D" id="1.10.4010.10">
    <property type="entry name" value="Type II deoxyuridine triphosphatase"/>
    <property type="match status" value="1"/>
</dbReference>
<accession>A0A2P2BRG3</accession>
<dbReference type="KEGG" id="rhom:FRIFI_1416"/>
<dbReference type="SUPFAM" id="SSF101386">
    <property type="entry name" value="all-alpha NTP pyrophosphatases"/>
    <property type="match status" value="1"/>
</dbReference>
<dbReference type="EMBL" id="LN650648">
    <property type="protein sequence ID" value="CEI72951.1"/>
    <property type="molecule type" value="Genomic_DNA"/>
</dbReference>
<dbReference type="AlphaFoldDB" id="A0A2P2BRG3"/>